<keyword evidence="2" id="KW-1185">Reference proteome</keyword>
<dbReference type="InterPro" id="IPR050490">
    <property type="entry name" value="Bact_solute-bd_prot1"/>
</dbReference>
<dbReference type="AlphaFoldDB" id="A0A2R5EU81"/>
<dbReference type="PANTHER" id="PTHR43649:SF12">
    <property type="entry name" value="DIACETYLCHITOBIOSE BINDING PROTEIN DASA"/>
    <property type="match status" value="1"/>
</dbReference>
<comment type="caution">
    <text evidence="1">The sequence shown here is derived from an EMBL/GenBank/DDBJ whole genome shotgun (WGS) entry which is preliminary data.</text>
</comment>
<reference evidence="1 2" key="1">
    <citation type="submission" date="2017-08" db="EMBL/GenBank/DDBJ databases">
        <title>Substantial Increase in Enzyme Production by Combined Drug-Resistance Mutations in Paenibacillus agaridevorans.</title>
        <authorList>
            <person name="Tanaka Y."/>
            <person name="Funane K."/>
            <person name="Hosaka T."/>
            <person name="Shiwa Y."/>
            <person name="Fujita N."/>
            <person name="Miyazaki T."/>
            <person name="Yoshikawa H."/>
            <person name="Murakami K."/>
            <person name="Kasahara K."/>
            <person name="Inaoka T."/>
            <person name="Hiraga Y."/>
            <person name="Ochi K."/>
        </authorList>
    </citation>
    <scope>NUCLEOTIDE SEQUENCE [LARGE SCALE GENOMIC DNA]</scope>
    <source>
        <strain evidence="1 2">T-3040</strain>
    </source>
</reference>
<dbReference type="PANTHER" id="PTHR43649">
    <property type="entry name" value="ARABINOSE-BINDING PROTEIN-RELATED"/>
    <property type="match status" value="1"/>
</dbReference>
<organism evidence="1 2">
    <name type="scientific">Paenibacillus agaridevorans</name>
    <dbReference type="NCBI Taxonomy" id="171404"/>
    <lineage>
        <taxon>Bacteria</taxon>
        <taxon>Bacillati</taxon>
        <taxon>Bacillota</taxon>
        <taxon>Bacilli</taxon>
        <taxon>Bacillales</taxon>
        <taxon>Paenibacillaceae</taxon>
        <taxon>Paenibacillus</taxon>
    </lineage>
</organism>
<evidence type="ECO:0008006" key="3">
    <source>
        <dbReference type="Google" id="ProtNLM"/>
    </source>
</evidence>
<dbReference type="EMBL" id="BDQX01000206">
    <property type="protein sequence ID" value="GBG09229.1"/>
    <property type="molecule type" value="Genomic_DNA"/>
</dbReference>
<protein>
    <recommendedName>
        <fullName evidence="3">ABC transporter substrate-binding protein</fullName>
    </recommendedName>
</protein>
<evidence type="ECO:0000313" key="1">
    <source>
        <dbReference type="EMBL" id="GBG09229.1"/>
    </source>
</evidence>
<accession>A0A2R5EU81</accession>
<gene>
    <name evidence="1" type="ORF">PAT3040_03870</name>
</gene>
<dbReference type="Proteomes" id="UP000245202">
    <property type="component" value="Unassembled WGS sequence"/>
</dbReference>
<sequence>MYPGGTNKIKLSDETEIGQIIKEKFNIVFEFIPYAGNWEEKVNLMLAGGDYPEILWIQYNPSLQKYIQAGAALPLDDYLADSPNFAKRYAEQIPIWRSIAADQKLYNWQSGQSDFMNNIRGFDIGTRIDVLEKQGYPNLVSEDEWIAYLKQAMQDFPTTPSGQKTIGMVAPFGEPWGMAGIAGIMYEKGGRYTGVAGNGAVIFDHSNNQFVDYLKNEYVKESFQFFNKLYREGILDRESFTDKSPQVEEKLDSGRALSSWYQLPGYGTNLKLIESGHPEMQYITLPVRSNTQVERNEKRLIMELDLVPFNNMIITKNAKDPKRIMELVDWASTDEAQILFQSGIKDKHYTVDANGVRTPTDLYTSEAQNPDSKVGLFLFNFLGYDSRTGEDGQAYSVSSNLEYRDKLSQTEETMNAFKQLGWETSFDYWLETAEGAKSGVVPSIKLDPDSALSQTDQKLVEFRVKNTAKLIMAKDDADFDKLWGEVLQEYEKLKPQTVIDEYNRLYQEALQIFK</sequence>
<name>A0A2R5EU81_9BACL</name>
<evidence type="ECO:0000313" key="2">
    <source>
        <dbReference type="Proteomes" id="UP000245202"/>
    </source>
</evidence>
<dbReference type="SUPFAM" id="SSF53850">
    <property type="entry name" value="Periplasmic binding protein-like II"/>
    <property type="match status" value="1"/>
</dbReference>
<dbReference type="Gene3D" id="3.40.190.10">
    <property type="entry name" value="Periplasmic binding protein-like II"/>
    <property type="match status" value="2"/>
</dbReference>
<proteinExistence type="predicted"/>